<protein>
    <submittedName>
        <fullName evidence="2">Calcium ion binding protein, putative</fullName>
    </submittedName>
</protein>
<keyword evidence="1" id="KW-0472">Membrane</keyword>
<feature type="transmembrane region" description="Helical" evidence="1">
    <location>
        <begin position="12"/>
        <end position="29"/>
    </location>
</feature>
<proteinExistence type="predicted"/>
<name>A0A0A9CW41_ARUDO</name>
<organism evidence="2">
    <name type="scientific">Arundo donax</name>
    <name type="common">Giant reed</name>
    <name type="synonym">Donax arundinaceus</name>
    <dbReference type="NCBI Taxonomy" id="35708"/>
    <lineage>
        <taxon>Eukaryota</taxon>
        <taxon>Viridiplantae</taxon>
        <taxon>Streptophyta</taxon>
        <taxon>Embryophyta</taxon>
        <taxon>Tracheophyta</taxon>
        <taxon>Spermatophyta</taxon>
        <taxon>Magnoliopsida</taxon>
        <taxon>Liliopsida</taxon>
        <taxon>Poales</taxon>
        <taxon>Poaceae</taxon>
        <taxon>PACMAD clade</taxon>
        <taxon>Arundinoideae</taxon>
        <taxon>Arundineae</taxon>
        <taxon>Arundo</taxon>
    </lineage>
</organism>
<accession>A0A0A9CW41</accession>
<evidence type="ECO:0000256" key="1">
    <source>
        <dbReference type="SAM" id="Phobius"/>
    </source>
</evidence>
<keyword evidence="1" id="KW-1133">Transmembrane helix</keyword>
<evidence type="ECO:0000313" key="2">
    <source>
        <dbReference type="EMBL" id="JAD75712.1"/>
    </source>
</evidence>
<dbReference type="EMBL" id="GBRH01222183">
    <property type="protein sequence ID" value="JAD75712.1"/>
    <property type="molecule type" value="Transcribed_RNA"/>
</dbReference>
<dbReference type="AlphaFoldDB" id="A0A0A9CW41"/>
<keyword evidence="1" id="KW-0812">Transmembrane</keyword>
<sequence>MLRALELSQGMHLLITGSMTIRLLWIWRAKYLKF</sequence>
<reference evidence="2" key="2">
    <citation type="journal article" date="2015" name="Data Brief">
        <title>Shoot transcriptome of the giant reed, Arundo donax.</title>
        <authorList>
            <person name="Barrero R.A."/>
            <person name="Guerrero F.D."/>
            <person name="Moolhuijzen P."/>
            <person name="Goolsby J.A."/>
            <person name="Tidwell J."/>
            <person name="Bellgard S.E."/>
            <person name="Bellgard M.I."/>
        </authorList>
    </citation>
    <scope>NUCLEOTIDE SEQUENCE</scope>
    <source>
        <tissue evidence="2">Shoot tissue taken approximately 20 cm above the soil surface</tissue>
    </source>
</reference>
<reference evidence="2" key="1">
    <citation type="submission" date="2014-09" db="EMBL/GenBank/DDBJ databases">
        <authorList>
            <person name="Magalhaes I.L.F."/>
            <person name="Oliveira U."/>
            <person name="Santos F.R."/>
            <person name="Vidigal T.H.D.A."/>
            <person name="Brescovit A.D."/>
            <person name="Santos A.J."/>
        </authorList>
    </citation>
    <scope>NUCLEOTIDE SEQUENCE</scope>
    <source>
        <tissue evidence="2">Shoot tissue taken approximately 20 cm above the soil surface</tissue>
    </source>
</reference>